<comment type="caution">
    <text evidence="10">Lacks conserved residue(s) required for the propagation of feature annotation.</text>
</comment>
<dbReference type="NCBIfam" id="TIGR00487">
    <property type="entry name" value="IF-2"/>
    <property type="match status" value="1"/>
</dbReference>
<evidence type="ECO:0000256" key="2">
    <source>
        <dbReference type="ARBA" id="ARBA00007733"/>
    </source>
</evidence>
<dbReference type="Pfam" id="PF03144">
    <property type="entry name" value="GTP_EFTU_D2"/>
    <property type="match status" value="1"/>
</dbReference>
<dbReference type="SUPFAM" id="SSF52540">
    <property type="entry name" value="P-loop containing nucleoside triphosphate hydrolases"/>
    <property type="match status" value="1"/>
</dbReference>
<keyword evidence="8 10" id="KW-0342">GTP-binding</keyword>
<dbReference type="Pfam" id="PF11987">
    <property type="entry name" value="IF-2"/>
    <property type="match status" value="1"/>
</dbReference>
<evidence type="ECO:0000256" key="11">
    <source>
        <dbReference type="RuleBase" id="RU000644"/>
    </source>
</evidence>
<sequence length="836" mass="89669">MSVRIHELAKAVNKDNKEVLDILRARGHEVKTVSSTIDNISAEAFIEEFKSADSSADNDSEAAAPEPAAPAAPEPPKVKLPAGAIVKSADDIARERQEREEEERKRQEAELEKRRAARGIQMPQGMAPAGKAPPAPAPGLRPPRPAPIPRPGTRKPPPGVETKTTPVPAAAPSPAPAPEPAPVQSPEPAAPQAGVRIQTQSGPPVPPRSGSAPVPPPRSTAPEIPKKTEAAADEVSAEAGDAEKKVILIKPPIVVRDFALEIGTKPFKLISELMDMGIFAGMNQTIEEDVAHRIAAAHGCTLEIRHRGEEQQSSKKKEEDKDEDDPALLEPRPPVVCVLGHVDHGKTTLLDSIRKANVVSGEAGGITQHIGAYQVEHEDHKITFIDTPGHAAFSKMRERGANVTDIAVLVVAADDGFMPQTDEALKFAQKANVPVVVAINKADAKGANLDRVKQQMQDRNIAPEDWGGETQCEAVSALKGEGIDDLLSAILIQSEILELKANPKCPAKGMVVESQIEQGRGPTATVIIQKGTLKVGNALVCGENYCKVRAMVDENGKPVKSAPPATPVRVLGWSGAPPAGVQFHTVKNEKIAKREVEENVQEARRLSQMSKTSEPADLPTDLDSLLAAIDKQQAKVLRLIVKADVAGSLEAANGVFNDIKSDKVNLEIIESGVGPITKNDVDLASSASAVVVGFNVRQENGVNAVAKHNNVQLILHNIIYELIDQVKEAMAELLDPEYSENKIGAAEVRQVFPLAKGFVAGCMITEGVVRRDAKARLLRKDEVIHEGKIGTLKRFKDDATEVRAGYECGIQLNGFNKYEEGDIIEAFEILETRPSL</sequence>
<dbReference type="Pfam" id="PF04760">
    <property type="entry name" value="IF2_N"/>
    <property type="match status" value="2"/>
</dbReference>
<dbReference type="Pfam" id="PF22042">
    <property type="entry name" value="EF-G_D2"/>
    <property type="match status" value="1"/>
</dbReference>
<evidence type="ECO:0000256" key="6">
    <source>
        <dbReference type="ARBA" id="ARBA00022741"/>
    </source>
</evidence>
<dbReference type="InterPro" id="IPR044145">
    <property type="entry name" value="IF2_II"/>
</dbReference>
<evidence type="ECO:0000256" key="9">
    <source>
        <dbReference type="ARBA" id="ARBA00025162"/>
    </source>
</evidence>
<dbReference type="InterPro" id="IPR000795">
    <property type="entry name" value="T_Tr_GTP-bd_dom"/>
</dbReference>
<dbReference type="AlphaFoldDB" id="A0AAQ3L4Y6"/>
<evidence type="ECO:0000256" key="13">
    <source>
        <dbReference type="SAM" id="MobiDB-lite"/>
    </source>
</evidence>
<feature type="region of interest" description="Disordered" evidence="13">
    <location>
        <begin position="303"/>
        <end position="331"/>
    </location>
</feature>
<dbReference type="CDD" id="cd03702">
    <property type="entry name" value="IF2_mtIF2_II"/>
    <property type="match status" value="1"/>
</dbReference>
<dbReference type="InterPro" id="IPR015760">
    <property type="entry name" value="TIF_IF2"/>
</dbReference>
<protein>
    <recommendedName>
        <fullName evidence="3 10">Translation initiation factor IF-2</fullName>
    </recommendedName>
</protein>
<dbReference type="Gene3D" id="2.40.30.10">
    <property type="entry name" value="Translation factors"/>
    <property type="match status" value="2"/>
</dbReference>
<dbReference type="GO" id="GO:0003743">
    <property type="term" value="F:translation initiation factor activity"/>
    <property type="evidence" value="ECO:0007669"/>
    <property type="project" value="UniProtKB-UniRule"/>
</dbReference>
<dbReference type="HAMAP" id="MF_00100_B">
    <property type="entry name" value="IF_2_B"/>
    <property type="match status" value="1"/>
</dbReference>
<dbReference type="EMBL" id="CP136920">
    <property type="protein sequence ID" value="WOO39464.1"/>
    <property type="molecule type" value="Genomic_DNA"/>
</dbReference>
<organism evidence="15 16">
    <name type="scientific">Rubellicoccus peritrichatus</name>
    <dbReference type="NCBI Taxonomy" id="3080537"/>
    <lineage>
        <taxon>Bacteria</taxon>
        <taxon>Pseudomonadati</taxon>
        <taxon>Verrucomicrobiota</taxon>
        <taxon>Opitutia</taxon>
        <taxon>Puniceicoccales</taxon>
        <taxon>Cerasicoccaceae</taxon>
        <taxon>Rubellicoccus</taxon>
    </lineage>
</organism>
<feature type="compositionally biased region" description="Pro residues" evidence="13">
    <location>
        <begin position="169"/>
        <end position="189"/>
    </location>
</feature>
<evidence type="ECO:0000256" key="10">
    <source>
        <dbReference type="HAMAP-Rule" id="MF_00100"/>
    </source>
</evidence>
<dbReference type="GO" id="GO:0005525">
    <property type="term" value="F:GTP binding"/>
    <property type="evidence" value="ECO:0007669"/>
    <property type="project" value="UniProtKB-KW"/>
</dbReference>
<dbReference type="Gene3D" id="3.40.50.300">
    <property type="entry name" value="P-loop containing nucleotide triphosphate hydrolases"/>
    <property type="match status" value="1"/>
</dbReference>
<keyword evidence="4 10" id="KW-0963">Cytoplasm</keyword>
<gene>
    <name evidence="10 15" type="primary">infB</name>
    <name evidence="15" type="ORF">RZN69_12640</name>
</gene>
<dbReference type="InterPro" id="IPR004161">
    <property type="entry name" value="EFTu-like_2"/>
</dbReference>
<feature type="compositionally biased region" description="Low complexity" evidence="13">
    <location>
        <begin position="52"/>
        <end position="66"/>
    </location>
</feature>
<dbReference type="InterPro" id="IPR036925">
    <property type="entry name" value="TIF_IF2_dom3_sf"/>
</dbReference>
<keyword evidence="5 10" id="KW-0396">Initiation factor</keyword>
<evidence type="ECO:0000256" key="12">
    <source>
        <dbReference type="RuleBase" id="RU000645"/>
    </source>
</evidence>
<evidence type="ECO:0000256" key="4">
    <source>
        <dbReference type="ARBA" id="ARBA00022490"/>
    </source>
</evidence>
<dbReference type="PANTHER" id="PTHR43381:SF4">
    <property type="entry name" value="EUKARYOTIC TRANSLATION INITIATION FACTOR 5B"/>
    <property type="match status" value="1"/>
</dbReference>
<feature type="compositionally biased region" description="Pro residues" evidence="13">
    <location>
        <begin position="131"/>
        <end position="159"/>
    </location>
</feature>
<evidence type="ECO:0000313" key="16">
    <source>
        <dbReference type="Proteomes" id="UP001304300"/>
    </source>
</evidence>
<accession>A0AAQ3L4Y6</accession>
<dbReference type="InterPro" id="IPR027417">
    <property type="entry name" value="P-loop_NTPase"/>
</dbReference>
<dbReference type="FunFam" id="2.40.30.10:FF:000054">
    <property type="entry name" value="Translation initiation factor IF-2"/>
    <property type="match status" value="1"/>
</dbReference>
<dbReference type="NCBIfam" id="TIGR00231">
    <property type="entry name" value="small_GTP"/>
    <property type="match status" value="1"/>
</dbReference>
<dbReference type="PROSITE" id="PS01176">
    <property type="entry name" value="IF2"/>
    <property type="match status" value="1"/>
</dbReference>
<evidence type="ECO:0000256" key="7">
    <source>
        <dbReference type="ARBA" id="ARBA00022917"/>
    </source>
</evidence>
<comment type="subcellular location">
    <subcellularLocation>
        <location evidence="1 10 12">Cytoplasm</location>
    </subcellularLocation>
</comment>
<dbReference type="RefSeq" id="WP_317831371.1">
    <property type="nucleotide sequence ID" value="NZ_CP136920.1"/>
</dbReference>
<dbReference type="Gene3D" id="3.40.50.10050">
    <property type="entry name" value="Translation initiation factor IF- 2, domain 3"/>
    <property type="match status" value="1"/>
</dbReference>
<dbReference type="FunFam" id="3.40.50.300:FF:000019">
    <property type="entry name" value="Translation initiation factor IF-2"/>
    <property type="match status" value="1"/>
</dbReference>
<evidence type="ECO:0000313" key="15">
    <source>
        <dbReference type="EMBL" id="WOO39464.1"/>
    </source>
</evidence>
<dbReference type="CDD" id="cd01887">
    <property type="entry name" value="IF2_eIF5B"/>
    <property type="match status" value="1"/>
</dbReference>
<dbReference type="PANTHER" id="PTHR43381">
    <property type="entry name" value="TRANSLATION INITIATION FACTOR IF-2-RELATED"/>
    <property type="match status" value="1"/>
</dbReference>
<dbReference type="InterPro" id="IPR053905">
    <property type="entry name" value="EF-G-like_DII"/>
</dbReference>
<dbReference type="GO" id="GO:0003924">
    <property type="term" value="F:GTPase activity"/>
    <property type="evidence" value="ECO:0007669"/>
    <property type="project" value="UniProtKB-UniRule"/>
</dbReference>
<feature type="compositionally biased region" description="Pro residues" evidence="13">
    <location>
        <begin position="203"/>
        <end position="219"/>
    </location>
</feature>
<evidence type="ECO:0000256" key="8">
    <source>
        <dbReference type="ARBA" id="ARBA00023134"/>
    </source>
</evidence>
<reference evidence="15 16" key="1">
    <citation type="submission" date="2023-10" db="EMBL/GenBank/DDBJ databases">
        <title>Rubellicoccus peritrichatus gen. nov., sp. nov., isolated from an algae of coral reef tank.</title>
        <authorList>
            <person name="Luo J."/>
        </authorList>
    </citation>
    <scope>NUCLEOTIDE SEQUENCE [LARGE SCALE GENOMIC DNA]</scope>
    <source>
        <strain evidence="15 16">CR14</strain>
    </source>
</reference>
<keyword evidence="7 10" id="KW-0648">Protein biosynthesis</keyword>
<dbReference type="PROSITE" id="PS51722">
    <property type="entry name" value="G_TR_2"/>
    <property type="match status" value="1"/>
</dbReference>
<dbReference type="Pfam" id="PF00009">
    <property type="entry name" value="GTP_EFTU"/>
    <property type="match status" value="1"/>
</dbReference>
<feature type="binding site" evidence="10">
    <location>
        <begin position="340"/>
        <end position="347"/>
    </location>
    <ligand>
        <name>GTP</name>
        <dbReference type="ChEBI" id="CHEBI:37565"/>
    </ligand>
</feature>
<comment type="similarity">
    <text evidence="2 10 11">Belongs to the TRAFAC class translation factor GTPase superfamily. Classic translation factor GTPase family. IF-2 subfamily.</text>
</comment>
<feature type="region of interest" description="Disordered" evidence="13">
    <location>
        <begin position="51"/>
        <end position="240"/>
    </location>
</feature>
<evidence type="ECO:0000256" key="5">
    <source>
        <dbReference type="ARBA" id="ARBA00022540"/>
    </source>
</evidence>
<dbReference type="SUPFAM" id="SSF50447">
    <property type="entry name" value="Translation proteins"/>
    <property type="match status" value="2"/>
</dbReference>
<evidence type="ECO:0000256" key="1">
    <source>
        <dbReference type="ARBA" id="ARBA00004496"/>
    </source>
</evidence>
<dbReference type="FunFam" id="3.40.50.10050:FF:000001">
    <property type="entry name" value="Translation initiation factor IF-2"/>
    <property type="match status" value="1"/>
</dbReference>
<feature type="compositionally biased region" description="Basic and acidic residues" evidence="13">
    <location>
        <begin position="88"/>
        <end position="114"/>
    </location>
</feature>
<dbReference type="InterPro" id="IPR005225">
    <property type="entry name" value="Small_GTP-bd"/>
</dbReference>
<dbReference type="GO" id="GO:0005737">
    <property type="term" value="C:cytoplasm"/>
    <property type="evidence" value="ECO:0007669"/>
    <property type="project" value="UniProtKB-SubCell"/>
</dbReference>
<dbReference type="Proteomes" id="UP001304300">
    <property type="component" value="Chromosome"/>
</dbReference>
<dbReference type="InterPro" id="IPR006847">
    <property type="entry name" value="IF2_N"/>
</dbReference>
<comment type="function">
    <text evidence="9 10 11">One of the essential components for the initiation of protein synthesis. Protects formylmethionyl-tRNA from spontaneous hydrolysis and promotes its binding to the 30S ribosomal subunits. Also involved in the hydrolysis of GTP during the formation of the 70S ribosomal complex.</text>
</comment>
<keyword evidence="6 10" id="KW-0547">Nucleotide-binding</keyword>
<evidence type="ECO:0000256" key="3">
    <source>
        <dbReference type="ARBA" id="ARBA00020675"/>
    </source>
</evidence>
<dbReference type="SUPFAM" id="SSF52156">
    <property type="entry name" value="Initiation factor IF2/eIF5b, domain 3"/>
    <property type="match status" value="1"/>
</dbReference>
<proteinExistence type="inferred from homology"/>
<dbReference type="InterPro" id="IPR023115">
    <property type="entry name" value="TIF_IF2_dom3"/>
</dbReference>
<feature type="binding site" evidence="10">
    <location>
        <begin position="386"/>
        <end position="390"/>
    </location>
    <ligand>
        <name>GTP</name>
        <dbReference type="ChEBI" id="CHEBI:37565"/>
    </ligand>
</feature>
<feature type="domain" description="Tr-type G" evidence="14">
    <location>
        <begin position="331"/>
        <end position="498"/>
    </location>
</feature>
<feature type="region of interest" description="G-domain" evidence="10">
    <location>
        <begin position="334"/>
        <end position="482"/>
    </location>
</feature>
<dbReference type="KEGG" id="puo:RZN69_12640"/>
<feature type="compositionally biased region" description="Basic and acidic residues" evidence="13">
    <location>
        <begin position="303"/>
        <end position="319"/>
    </location>
</feature>
<evidence type="ECO:0000259" key="14">
    <source>
        <dbReference type="PROSITE" id="PS51722"/>
    </source>
</evidence>
<dbReference type="Gene3D" id="1.10.10.2480">
    <property type="match status" value="1"/>
</dbReference>
<dbReference type="InterPro" id="IPR000178">
    <property type="entry name" value="TF_IF2_bacterial-like"/>
</dbReference>
<keyword evidence="16" id="KW-1185">Reference proteome</keyword>
<dbReference type="FunFam" id="2.40.30.10:FF:000008">
    <property type="entry name" value="Translation initiation factor IF-2"/>
    <property type="match status" value="1"/>
</dbReference>
<dbReference type="InterPro" id="IPR009000">
    <property type="entry name" value="Transl_B-barrel_sf"/>
</dbReference>
<name>A0AAQ3L4Y6_9BACT</name>
<dbReference type="CDD" id="cd03692">
    <property type="entry name" value="mtIF2_IVc"/>
    <property type="match status" value="1"/>
</dbReference>